<dbReference type="InterPro" id="IPR017941">
    <property type="entry name" value="Rieske_2Fe-2S"/>
</dbReference>
<evidence type="ECO:0000313" key="10">
    <source>
        <dbReference type="Proteomes" id="UP001428817"/>
    </source>
</evidence>
<dbReference type="InterPro" id="IPR036922">
    <property type="entry name" value="Rieske_2Fe-2S_sf"/>
</dbReference>
<evidence type="ECO:0000259" key="8">
    <source>
        <dbReference type="PROSITE" id="PS51296"/>
    </source>
</evidence>
<comment type="caution">
    <text evidence="9">The sequence shown here is derived from an EMBL/GenBank/DDBJ whole genome shotgun (WGS) entry which is preliminary data.</text>
</comment>
<feature type="compositionally biased region" description="Polar residues" evidence="7">
    <location>
        <begin position="1"/>
        <end position="17"/>
    </location>
</feature>
<dbReference type="PANTHER" id="PTHR43756">
    <property type="entry name" value="CHOLINE MONOOXYGENASE, CHLOROPLASTIC"/>
    <property type="match status" value="1"/>
</dbReference>
<dbReference type="Gene3D" id="2.102.10.10">
    <property type="entry name" value="Rieske [2Fe-2S] iron-sulphur domain"/>
    <property type="match status" value="1"/>
</dbReference>
<gene>
    <name evidence="9" type="ORF">GCM10023321_05910</name>
</gene>
<feature type="region of interest" description="Disordered" evidence="7">
    <location>
        <begin position="1"/>
        <end position="22"/>
    </location>
</feature>
<evidence type="ECO:0000256" key="3">
    <source>
        <dbReference type="ARBA" id="ARBA00022723"/>
    </source>
</evidence>
<dbReference type="EMBL" id="BAABJP010000001">
    <property type="protein sequence ID" value="GAA5146441.1"/>
    <property type="molecule type" value="Genomic_DNA"/>
</dbReference>
<evidence type="ECO:0000256" key="6">
    <source>
        <dbReference type="ARBA" id="ARBA00023014"/>
    </source>
</evidence>
<keyword evidence="3" id="KW-0479">Metal-binding</keyword>
<dbReference type="SUPFAM" id="SSF55961">
    <property type="entry name" value="Bet v1-like"/>
    <property type="match status" value="1"/>
</dbReference>
<dbReference type="RefSeq" id="WP_185058828.1">
    <property type="nucleotide sequence ID" value="NZ_BAABJP010000001.1"/>
</dbReference>
<evidence type="ECO:0000256" key="7">
    <source>
        <dbReference type="SAM" id="MobiDB-lite"/>
    </source>
</evidence>
<evidence type="ECO:0000313" key="9">
    <source>
        <dbReference type="EMBL" id="GAA5146441.1"/>
    </source>
</evidence>
<keyword evidence="5" id="KW-0408">Iron</keyword>
<dbReference type="CDD" id="cd03469">
    <property type="entry name" value="Rieske_RO_Alpha_N"/>
    <property type="match status" value="1"/>
</dbReference>
<evidence type="ECO:0000256" key="2">
    <source>
        <dbReference type="ARBA" id="ARBA00022714"/>
    </source>
</evidence>
<dbReference type="Gene3D" id="3.90.380.10">
    <property type="entry name" value="Naphthalene 1,2-dioxygenase Alpha Subunit, Chain A, domain 1"/>
    <property type="match status" value="1"/>
</dbReference>
<keyword evidence="6" id="KW-0411">Iron-sulfur</keyword>
<sequence length="469" mass="52909">MTTFDTPRAAQKTQARSSGAVPQEVLATEAEYQVVPGVLRTEVPADFGTKDLPRERYLSADYHRLEVERMWSKVWQMACREEDIPNVGDALNYEIVDESIIVVRTGPDQFKGYVNSCLHRGTQLIRGKSSQNSFVCPFHGWSWNLDGSMKNLPCAWDFPQLDKAKLNLPEVKVDTWDGWVFINLHPESSSLDEYLGEILPAHFREMPLKTRFKAAHVQARVPANWKATMEAFIESYHVFITHPQIVNFTGDHNTQYDVFDRHSNRMITLIAVPSPSLGDSVDEQEVVDSFAEFLQTEAPDIPEGKTARDVAGEIHKETFQQIYGVDMSKMSNTELIDAIEYALFPNFIPWAGDGFPIVYRFRPDGDNHMSCIVDVMLMGMCPEGIDPPTAEIHWLDPAPGSDSPDWTQAPELGALGPILNQDMGNLSRVQRGLRASKKDVTFSAYQESRIRHFAHILDRYLADGSEGEA</sequence>
<dbReference type="Pfam" id="PF00355">
    <property type="entry name" value="Rieske"/>
    <property type="match status" value="1"/>
</dbReference>
<proteinExistence type="predicted"/>
<dbReference type="InterPro" id="IPR015879">
    <property type="entry name" value="Ring_hydroxy_dOase_asu_C_dom"/>
</dbReference>
<keyword evidence="2" id="KW-0001">2Fe-2S</keyword>
<comment type="cofactor">
    <cofactor evidence="1">
        <name>Fe cation</name>
        <dbReference type="ChEBI" id="CHEBI:24875"/>
    </cofactor>
</comment>
<reference evidence="10" key="1">
    <citation type="journal article" date="2019" name="Int. J. Syst. Evol. Microbiol.">
        <title>The Global Catalogue of Microorganisms (GCM) 10K type strain sequencing project: providing services to taxonomists for standard genome sequencing and annotation.</title>
        <authorList>
            <consortium name="The Broad Institute Genomics Platform"/>
            <consortium name="The Broad Institute Genome Sequencing Center for Infectious Disease"/>
            <person name="Wu L."/>
            <person name="Ma J."/>
        </authorList>
    </citation>
    <scope>NUCLEOTIDE SEQUENCE [LARGE SCALE GENOMIC DNA]</scope>
    <source>
        <strain evidence="10">JCM 18303</strain>
    </source>
</reference>
<dbReference type="CDD" id="cd08882">
    <property type="entry name" value="RHO_alpha_C_MupW-like"/>
    <property type="match status" value="1"/>
</dbReference>
<dbReference type="Pfam" id="PF00848">
    <property type="entry name" value="Ring_hydroxyl_A"/>
    <property type="match status" value="1"/>
</dbReference>
<protein>
    <submittedName>
        <fullName evidence="9">Aromatic ring-hydroxylating dioxygenase subunit alpha</fullName>
    </submittedName>
</protein>
<dbReference type="PROSITE" id="PS51296">
    <property type="entry name" value="RIESKE"/>
    <property type="match status" value="1"/>
</dbReference>
<accession>A0ABP9PH05</accession>
<name>A0ABP9PH05_9PSEU</name>
<dbReference type="Proteomes" id="UP001428817">
    <property type="component" value="Unassembled WGS sequence"/>
</dbReference>
<evidence type="ECO:0000256" key="1">
    <source>
        <dbReference type="ARBA" id="ARBA00001962"/>
    </source>
</evidence>
<evidence type="ECO:0000256" key="5">
    <source>
        <dbReference type="ARBA" id="ARBA00023004"/>
    </source>
</evidence>
<organism evidence="9 10">
    <name type="scientific">Pseudonocardia eucalypti</name>
    <dbReference type="NCBI Taxonomy" id="648755"/>
    <lineage>
        <taxon>Bacteria</taxon>
        <taxon>Bacillati</taxon>
        <taxon>Actinomycetota</taxon>
        <taxon>Actinomycetes</taxon>
        <taxon>Pseudonocardiales</taxon>
        <taxon>Pseudonocardiaceae</taxon>
        <taxon>Pseudonocardia</taxon>
    </lineage>
</organism>
<dbReference type="GO" id="GO:0051213">
    <property type="term" value="F:dioxygenase activity"/>
    <property type="evidence" value="ECO:0007669"/>
    <property type="project" value="UniProtKB-KW"/>
</dbReference>
<keyword evidence="10" id="KW-1185">Reference proteome</keyword>
<dbReference type="PRINTS" id="PR00090">
    <property type="entry name" value="RNGDIOXGNASE"/>
</dbReference>
<dbReference type="SUPFAM" id="SSF50022">
    <property type="entry name" value="ISP domain"/>
    <property type="match status" value="1"/>
</dbReference>
<dbReference type="InterPro" id="IPR001663">
    <property type="entry name" value="Rng_hydr_dOase-A"/>
</dbReference>
<evidence type="ECO:0000256" key="4">
    <source>
        <dbReference type="ARBA" id="ARBA00023002"/>
    </source>
</evidence>
<keyword evidence="4" id="KW-0560">Oxidoreductase</keyword>
<feature type="domain" description="Rieske" evidence="8">
    <location>
        <begin position="75"/>
        <end position="182"/>
    </location>
</feature>
<dbReference type="PANTHER" id="PTHR43756:SF5">
    <property type="entry name" value="CHOLINE MONOOXYGENASE, CHLOROPLASTIC"/>
    <property type="match status" value="1"/>
</dbReference>
<keyword evidence="9" id="KW-0223">Dioxygenase</keyword>